<dbReference type="Proteomes" id="UP000268014">
    <property type="component" value="Unassembled WGS sequence"/>
</dbReference>
<gene>
    <name evidence="2" type="ORF">HPLM_LOCUS21428</name>
</gene>
<evidence type="ECO:0000313" key="2">
    <source>
        <dbReference type="EMBL" id="VDO89887.1"/>
    </source>
</evidence>
<keyword evidence="3" id="KW-1185">Reference proteome</keyword>
<feature type="compositionally biased region" description="Polar residues" evidence="1">
    <location>
        <begin position="68"/>
        <end position="80"/>
    </location>
</feature>
<protein>
    <submittedName>
        <fullName evidence="4">BSD domain-containing protein</fullName>
    </submittedName>
</protein>
<feature type="region of interest" description="Disordered" evidence="1">
    <location>
        <begin position="50"/>
        <end position="111"/>
    </location>
</feature>
<reference evidence="4" key="1">
    <citation type="submission" date="2017-02" db="UniProtKB">
        <authorList>
            <consortium name="WormBaseParasite"/>
        </authorList>
    </citation>
    <scope>IDENTIFICATION</scope>
</reference>
<evidence type="ECO:0000313" key="3">
    <source>
        <dbReference type="Proteomes" id="UP000268014"/>
    </source>
</evidence>
<feature type="region of interest" description="Disordered" evidence="1">
    <location>
        <begin position="124"/>
        <end position="175"/>
    </location>
</feature>
<sequence length="205" mass="23185">VPLRDPAEVWQAKVNYYTSWLRNFDDTFNYDVRKGAGLVQEAAVEANFGGSQHGQLTSELEDKPNDGPNEQENKNYGSNEQENKVEMTAVKHQDEKKCPNSSGDGENRATEMRVVNDGLVDDMASSSMSASEEEHAISTSEQECAIGDGTATEAELSEEETGSDDEDSFDEEEEQLRQFAEAYRKNVDFQIVFSSYLWMLRRRYH</sequence>
<name>A0A0N4XAP4_HAEPC</name>
<feature type="compositionally biased region" description="Basic and acidic residues" evidence="1">
    <location>
        <begin position="81"/>
        <end position="98"/>
    </location>
</feature>
<dbReference type="WBParaSite" id="HPLM_0002143901-mRNA-1">
    <property type="protein sequence ID" value="HPLM_0002143901-mRNA-1"/>
    <property type="gene ID" value="HPLM_0002143901"/>
</dbReference>
<organism evidence="4">
    <name type="scientific">Haemonchus placei</name>
    <name type="common">Barber's pole worm</name>
    <dbReference type="NCBI Taxonomy" id="6290"/>
    <lineage>
        <taxon>Eukaryota</taxon>
        <taxon>Metazoa</taxon>
        <taxon>Ecdysozoa</taxon>
        <taxon>Nematoda</taxon>
        <taxon>Chromadorea</taxon>
        <taxon>Rhabditida</taxon>
        <taxon>Rhabditina</taxon>
        <taxon>Rhabditomorpha</taxon>
        <taxon>Strongyloidea</taxon>
        <taxon>Trichostrongylidae</taxon>
        <taxon>Haemonchus</taxon>
    </lineage>
</organism>
<dbReference type="AlphaFoldDB" id="A0A0N4XAP4"/>
<evidence type="ECO:0000313" key="4">
    <source>
        <dbReference type="WBParaSite" id="HPLM_0002143901-mRNA-1"/>
    </source>
</evidence>
<feature type="compositionally biased region" description="Acidic residues" evidence="1">
    <location>
        <begin position="155"/>
        <end position="174"/>
    </location>
</feature>
<accession>A0A0N4XAP4</accession>
<proteinExistence type="predicted"/>
<dbReference type="EMBL" id="UZAF01023410">
    <property type="protein sequence ID" value="VDO89887.1"/>
    <property type="molecule type" value="Genomic_DNA"/>
</dbReference>
<evidence type="ECO:0000256" key="1">
    <source>
        <dbReference type="SAM" id="MobiDB-lite"/>
    </source>
</evidence>
<reference evidence="2 3" key="2">
    <citation type="submission" date="2018-11" db="EMBL/GenBank/DDBJ databases">
        <authorList>
            <consortium name="Pathogen Informatics"/>
        </authorList>
    </citation>
    <scope>NUCLEOTIDE SEQUENCE [LARGE SCALE GENOMIC DNA]</scope>
    <source>
        <strain evidence="2 3">MHpl1</strain>
    </source>
</reference>